<reference evidence="3 4" key="1">
    <citation type="submission" date="2019-02" db="EMBL/GenBank/DDBJ databases">
        <title>Prokaryotic population dynamics and viral predation in marine succession experiment using metagenomics: the confinement effect.</title>
        <authorList>
            <person name="Haro-Moreno J.M."/>
            <person name="Rodriguez-Valera F."/>
            <person name="Lopez-Perez M."/>
        </authorList>
    </citation>
    <scope>NUCLEOTIDE SEQUENCE [LARGE SCALE GENOMIC DNA]</scope>
    <source>
        <strain evidence="3">MED-G158</strain>
    </source>
</reference>
<dbReference type="PANTHER" id="PTHR42856">
    <property type="entry name" value="ACYL-COENZYME A THIOESTERASE PAAI"/>
    <property type="match status" value="1"/>
</dbReference>
<dbReference type="EMBL" id="SHAH01000074">
    <property type="protein sequence ID" value="RZO74982.1"/>
    <property type="molecule type" value="Genomic_DNA"/>
</dbReference>
<keyword evidence="1" id="KW-0378">Hydrolase</keyword>
<sequence>MNKEDDPILMSPYGDFLGIELQDISPGRALCTIELKDHHLNNGGRVHGGVLTSLADTAAGAAVRSIRPEGKLSATIDLSISFIRPPTGHRLVAQAEVIHAGRQLFRTEISIHCEDKLVAKTNATFMIVSPFKK</sequence>
<protein>
    <submittedName>
        <fullName evidence="3">PaaI family thioesterase</fullName>
    </submittedName>
</protein>
<accession>A0A520RXK7</accession>
<dbReference type="InterPro" id="IPR003736">
    <property type="entry name" value="PAAI_dom"/>
</dbReference>
<comment type="caution">
    <text evidence="3">The sequence shown here is derived from an EMBL/GenBank/DDBJ whole genome shotgun (WGS) entry which is preliminary data.</text>
</comment>
<dbReference type="GO" id="GO:0016289">
    <property type="term" value="F:acyl-CoA hydrolase activity"/>
    <property type="evidence" value="ECO:0007669"/>
    <property type="project" value="UniProtKB-ARBA"/>
</dbReference>
<dbReference type="Proteomes" id="UP000320404">
    <property type="component" value="Unassembled WGS sequence"/>
</dbReference>
<dbReference type="InterPro" id="IPR029069">
    <property type="entry name" value="HotDog_dom_sf"/>
</dbReference>
<dbReference type="InterPro" id="IPR006683">
    <property type="entry name" value="Thioestr_dom"/>
</dbReference>
<evidence type="ECO:0000313" key="3">
    <source>
        <dbReference type="EMBL" id="RZO74982.1"/>
    </source>
</evidence>
<gene>
    <name evidence="3" type="ORF">EVA69_04965</name>
</gene>
<dbReference type="CDD" id="cd03443">
    <property type="entry name" value="PaaI_thioesterase"/>
    <property type="match status" value="1"/>
</dbReference>
<name>A0A520RXK7_9GAMM</name>
<dbReference type="Pfam" id="PF03061">
    <property type="entry name" value="4HBT"/>
    <property type="match status" value="1"/>
</dbReference>
<evidence type="ECO:0000256" key="1">
    <source>
        <dbReference type="ARBA" id="ARBA00022801"/>
    </source>
</evidence>
<dbReference type="Gene3D" id="3.10.129.10">
    <property type="entry name" value="Hotdog Thioesterase"/>
    <property type="match status" value="1"/>
</dbReference>
<proteinExistence type="predicted"/>
<evidence type="ECO:0000313" key="4">
    <source>
        <dbReference type="Proteomes" id="UP000320404"/>
    </source>
</evidence>
<dbReference type="AlphaFoldDB" id="A0A520RXK7"/>
<evidence type="ECO:0000259" key="2">
    <source>
        <dbReference type="Pfam" id="PF03061"/>
    </source>
</evidence>
<organism evidence="3 4">
    <name type="scientific">OM182 bacterium</name>
    <dbReference type="NCBI Taxonomy" id="2510334"/>
    <lineage>
        <taxon>Bacteria</taxon>
        <taxon>Pseudomonadati</taxon>
        <taxon>Pseudomonadota</taxon>
        <taxon>Gammaproteobacteria</taxon>
        <taxon>OMG group</taxon>
        <taxon>OM182 clade</taxon>
    </lineage>
</organism>
<dbReference type="InterPro" id="IPR052723">
    <property type="entry name" value="Acyl-CoA_thioesterase_PaaI"/>
</dbReference>
<dbReference type="NCBIfam" id="TIGR00369">
    <property type="entry name" value="unchar_dom_1"/>
    <property type="match status" value="1"/>
</dbReference>
<dbReference type="PANTHER" id="PTHR42856:SF1">
    <property type="entry name" value="ACYL-COENZYME A THIOESTERASE PAAI"/>
    <property type="match status" value="1"/>
</dbReference>
<feature type="domain" description="Thioesterase" evidence="2">
    <location>
        <begin position="43"/>
        <end position="118"/>
    </location>
</feature>
<dbReference type="SUPFAM" id="SSF54637">
    <property type="entry name" value="Thioesterase/thiol ester dehydrase-isomerase"/>
    <property type="match status" value="1"/>
</dbReference>